<dbReference type="EMBL" id="MF782455">
    <property type="protein sequence ID" value="ATZ80331.1"/>
    <property type="molecule type" value="Genomic_DNA"/>
</dbReference>
<name>A0A2H4UTR8_9VIRU</name>
<evidence type="ECO:0008006" key="4">
    <source>
        <dbReference type="Google" id="ProtNLM"/>
    </source>
</evidence>
<accession>A0A2H4UTR8</accession>
<keyword evidence="1" id="KW-0472">Membrane</keyword>
<reference evidence="2" key="1">
    <citation type="journal article" date="2017" name="Elife">
        <title>The kinetoplastid-infecting Bodo saltans virus (BsV), a window into the most abundant giant viruses in the sea.</title>
        <authorList>
            <person name="Deeg C.M."/>
            <person name="Chow C.-E.T."/>
            <person name="Suttle C.A."/>
        </authorList>
    </citation>
    <scope>NUCLEOTIDE SEQUENCE</scope>
    <source>
        <strain evidence="2">NG1</strain>
    </source>
</reference>
<gene>
    <name evidence="2" type="ORF">BMW23_0273</name>
</gene>
<dbReference type="Proteomes" id="UP000240325">
    <property type="component" value="Segment"/>
</dbReference>
<keyword evidence="3" id="KW-1185">Reference proteome</keyword>
<proteinExistence type="predicted"/>
<protein>
    <recommendedName>
        <fullName evidence="4">Transmembrane protein</fullName>
    </recommendedName>
</protein>
<keyword evidence="1" id="KW-1133">Transmembrane helix</keyword>
<organism evidence="2">
    <name type="scientific">Bodo saltans virus</name>
    <dbReference type="NCBI Taxonomy" id="2024608"/>
    <lineage>
        <taxon>Viruses</taxon>
        <taxon>Varidnaviria</taxon>
        <taxon>Bamfordvirae</taxon>
        <taxon>Nucleocytoviricota</taxon>
        <taxon>Megaviricetes</taxon>
        <taxon>Imitervirales</taxon>
        <taxon>Mimiviridae</taxon>
        <taxon>Klosneuvirinae</taxon>
        <taxon>Theiavirus</taxon>
        <taxon>Theiavirus salishense</taxon>
    </lineage>
</organism>
<keyword evidence="1" id="KW-0812">Transmembrane</keyword>
<evidence type="ECO:0000313" key="3">
    <source>
        <dbReference type="Proteomes" id="UP000240325"/>
    </source>
</evidence>
<evidence type="ECO:0000313" key="2">
    <source>
        <dbReference type="EMBL" id="ATZ80331.1"/>
    </source>
</evidence>
<feature type="transmembrane region" description="Helical" evidence="1">
    <location>
        <begin position="50"/>
        <end position="68"/>
    </location>
</feature>
<evidence type="ECO:0000256" key="1">
    <source>
        <dbReference type="SAM" id="Phobius"/>
    </source>
</evidence>
<sequence>MYKNDKIDLNDDSIYDYVIEDTLTSYVPKRKENEDIETFIDDSSNFEIPFFYMIFVMVILALVYIFFIQ</sequence>